<dbReference type="EMBL" id="FOCO01000012">
    <property type="protein sequence ID" value="SEN37591.1"/>
    <property type="molecule type" value="Genomic_DNA"/>
</dbReference>
<evidence type="ECO:0000313" key="1">
    <source>
        <dbReference type="EMBL" id="SEN37591.1"/>
    </source>
</evidence>
<keyword evidence="2" id="KW-1185">Reference proteome</keyword>
<protein>
    <submittedName>
        <fullName evidence="1">Uncharacterized protein</fullName>
    </submittedName>
</protein>
<dbReference type="Proteomes" id="UP000183002">
    <property type="component" value="Unassembled WGS sequence"/>
</dbReference>
<sequence>MIAQTISPDWKERLSAEVGKLRGSPSYCELTLNRLKELVKPPSEQALTLALLDFVSVGGISVGYRVVSPTTHASLGVYRSPFEIPEQLLDDSTGEYIEVDRFQDVEAVYTNEARFGH</sequence>
<gene>
    <name evidence="1" type="ORF">SAMN05216227_101283</name>
</gene>
<name>A0A1H8G0H0_9RHOB</name>
<dbReference type="STRING" id="1077947.SAMN05216227_101283"/>
<reference evidence="1 2" key="1">
    <citation type="submission" date="2016-10" db="EMBL/GenBank/DDBJ databases">
        <authorList>
            <person name="de Groot N.N."/>
        </authorList>
    </citation>
    <scope>NUCLEOTIDE SEQUENCE [LARGE SCALE GENOMIC DNA]</scope>
    <source>
        <strain evidence="1 2">CGMCC 1.10836</strain>
    </source>
</reference>
<dbReference type="AlphaFoldDB" id="A0A1H8G0H0"/>
<accession>A0A1H8G0H0</accession>
<evidence type="ECO:0000313" key="2">
    <source>
        <dbReference type="Proteomes" id="UP000183002"/>
    </source>
</evidence>
<proteinExistence type="predicted"/>
<organism evidence="1 2">
    <name type="scientific">Pseudorhodobacter antarcticus</name>
    <dbReference type="NCBI Taxonomy" id="1077947"/>
    <lineage>
        <taxon>Bacteria</taxon>
        <taxon>Pseudomonadati</taxon>
        <taxon>Pseudomonadota</taxon>
        <taxon>Alphaproteobacteria</taxon>
        <taxon>Rhodobacterales</taxon>
        <taxon>Paracoccaceae</taxon>
        <taxon>Pseudorhodobacter</taxon>
    </lineage>
</organism>